<keyword evidence="13" id="KW-0675">Receptor</keyword>
<evidence type="ECO:0000256" key="11">
    <source>
        <dbReference type="ARBA" id="ARBA00022989"/>
    </source>
</evidence>
<feature type="domain" description="Protein kinase" evidence="18">
    <location>
        <begin position="353"/>
        <end position="630"/>
    </location>
</feature>
<dbReference type="RefSeq" id="XP_029122943.1">
    <property type="nucleotide sequence ID" value="XM_029267110.1"/>
</dbReference>
<evidence type="ECO:0000256" key="8">
    <source>
        <dbReference type="ARBA" id="ARBA00022741"/>
    </source>
</evidence>
<protein>
    <submittedName>
        <fullName evidence="21">Cysteine-rich receptor-like protein kinase 10</fullName>
    </submittedName>
</protein>
<proteinExistence type="predicted"/>
<evidence type="ECO:0000256" key="13">
    <source>
        <dbReference type="ARBA" id="ARBA00023170"/>
    </source>
</evidence>
<keyword evidence="5 16" id="KW-0812">Transmembrane</keyword>
<evidence type="ECO:0000256" key="14">
    <source>
        <dbReference type="ARBA" id="ARBA00023180"/>
    </source>
</evidence>
<organism evidence="20 21">
    <name type="scientific">Elaeis guineensis var. tenera</name>
    <name type="common">Oil palm</name>
    <dbReference type="NCBI Taxonomy" id="51953"/>
    <lineage>
        <taxon>Eukaryota</taxon>
        <taxon>Viridiplantae</taxon>
        <taxon>Streptophyta</taxon>
        <taxon>Embryophyta</taxon>
        <taxon>Tracheophyta</taxon>
        <taxon>Spermatophyta</taxon>
        <taxon>Magnoliopsida</taxon>
        <taxon>Liliopsida</taxon>
        <taxon>Arecaceae</taxon>
        <taxon>Arecoideae</taxon>
        <taxon>Cocoseae</taxon>
        <taxon>Elaeidinae</taxon>
        <taxon>Elaeis</taxon>
    </lineage>
</organism>
<dbReference type="GO" id="GO:0005524">
    <property type="term" value="F:ATP binding"/>
    <property type="evidence" value="ECO:0007669"/>
    <property type="project" value="UniProtKB-KW"/>
</dbReference>
<dbReference type="PROSITE" id="PS50011">
    <property type="entry name" value="PROTEIN_KINASE_DOM"/>
    <property type="match status" value="1"/>
</dbReference>
<dbReference type="FunFam" id="1.10.510.10:FF:000343">
    <property type="entry name" value="Cysteine-rich receptor-like protein kinase 28"/>
    <property type="match status" value="1"/>
</dbReference>
<feature type="domain" description="Gnk2-homologous" evidence="19">
    <location>
        <begin position="135"/>
        <end position="243"/>
    </location>
</feature>
<name>A0A8N4F7Z5_ELAGV</name>
<feature type="signal peptide" evidence="17">
    <location>
        <begin position="1"/>
        <end position="20"/>
    </location>
</feature>
<dbReference type="InterPro" id="IPR002902">
    <property type="entry name" value="GNK2"/>
</dbReference>
<dbReference type="InterPro" id="IPR001245">
    <property type="entry name" value="Ser-Thr/Tyr_kinase_cat_dom"/>
</dbReference>
<dbReference type="Gene3D" id="3.30.200.20">
    <property type="entry name" value="Phosphorylase Kinase, domain 1"/>
    <property type="match status" value="1"/>
</dbReference>
<dbReference type="InterPro" id="IPR008271">
    <property type="entry name" value="Ser/Thr_kinase_AS"/>
</dbReference>
<evidence type="ECO:0000259" key="18">
    <source>
        <dbReference type="PROSITE" id="PS50011"/>
    </source>
</evidence>
<dbReference type="InterPro" id="IPR000719">
    <property type="entry name" value="Prot_kinase_dom"/>
</dbReference>
<evidence type="ECO:0000256" key="5">
    <source>
        <dbReference type="ARBA" id="ARBA00022692"/>
    </source>
</evidence>
<gene>
    <name evidence="21" type="primary">LOC105052880</name>
</gene>
<dbReference type="GO" id="GO:0005886">
    <property type="term" value="C:plasma membrane"/>
    <property type="evidence" value="ECO:0007669"/>
    <property type="project" value="TreeGrafter"/>
</dbReference>
<dbReference type="PANTHER" id="PTHR27002:SF181">
    <property type="entry name" value="RECEPTOR-LIKE SERINE_THREONINE-PROTEIN KINASE"/>
    <property type="match status" value="1"/>
</dbReference>
<keyword evidence="8" id="KW-0547">Nucleotide-binding</keyword>
<evidence type="ECO:0000259" key="19">
    <source>
        <dbReference type="PROSITE" id="PS51473"/>
    </source>
</evidence>
<reference evidence="21" key="1">
    <citation type="submission" date="2025-08" db="UniProtKB">
        <authorList>
            <consortium name="RefSeq"/>
        </authorList>
    </citation>
    <scope>IDENTIFICATION</scope>
</reference>
<evidence type="ECO:0000256" key="16">
    <source>
        <dbReference type="SAM" id="Phobius"/>
    </source>
</evidence>
<dbReference type="Proteomes" id="UP000504607">
    <property type="component" value="Chromosome 1"/>
</dbReference>
<evidence type="ECO:0000256" key="2">
    <source>
        <dbReference type="ARBA" id="ARBA00022527"/>
    </source>
</evidence>
<evidence type="ECO:0000256" key="15">
    <source>
        <dbReference type="SAM" id="MobiDB-lite"/>
    </source>
</evidence>
<evidence type="ECO:0000256" key="17">
    <source>
        <dbReference type="SAM" id="SignalP"/>
    </source>
</evidence>
<feature type="compositionally biased region" description="Basic and acidic residues" evidence="15">
    <location>
        <begin position="657"/>
        <end position="669"/>
    </location>
</feature>
<evidence type="ECO:0000256" key="4">
    <source>
        <dbReference type="ARBA" id="ARBA00022679"/>
    </source>
</evidence>
<dbReference type="PANTHER" id="PTHR27002">
    <property type="entry name" value="RECEPTOR-LIKE SERINE/THREONINE-PROTEIN KINASE SD1-8"/>
    <property type="match status" value="1"/>
</dbReference>
<keyword evidence="20" id="KW-1185">Reference proteome</keyword>
<feature type="compositionally biased region" description="Polar residues" evidence="15">
    <location>
        <begin position="670"/>
        <end position="680"/>
    </location>
</feature>
<accession>A0A8N4F7Z5</accession>
<feature type="region of interest" description="Disordered" evidence="15">
    <location>
        <begin position="655"/>
        <end position="680"/>
    </location>
</feature>
<dbReference type="Gene3D" id="1.10.510.10">
    <property type="entry name" value="Transferase(Phosphotransferase) domain 1"/>
    <property type="match status" value="1"/>
</dbReference>
<feature type="domain" description="Gnk2-homologous" evidence="19">
    <location>
        <begin position="27"/>
        <end position="130"/>
    </location>
</feature>
<keyword evidence="11 16" id="KW-1133">Transmembrane helix</keyword>
<comment type="subcellular location">
    <subcellularLocation>
        <location evidence="1">Membrane</location>
        <topology evidence="1">Single-pass membrane protein</topology>
    </subcellularLocation>
</comment>
<sequence>MPLNLPHELLQILFLSSLLAATFHTATSPGYCECSTNSNFTTDSTYKSNLNLLLPSLISAALPTNFATLSKGQPPDQDFGLALCFADLKRDECQTCLSAASQGLQQLCPWSKSAAIWPNTCYLRYSNHSLSSSGDDDSYRMCFYNPGSVTERFEDMVWELLGNLTKRAAYESTRMFATGEAKFTSSTTAYGLAQCTRDQSEDECYQCLQVSARNIHTSECVWGRPGGVVVAYRCYLRFDIYPYYDLFKSAGHKKPSFATRELPNRDINYSCIYLSLQAKLKGYYLGSGRKRKAMIIFLVIPTVSILIVFSGAIFICLWRRRTSIKATDAGHDKGNIGSLLFDLDTIRIATNNFCDANKIGRGGFGPVYKGLLLNGQEVAVKRLSATSRQGLQQLKNEVILVTKLEHRNLVKLLGCCLEEDEKLLVYEFLPNSSLDKFLFDPRRSGELEWGKRYKIIEGIARGLLYLHQDSRLNIIHRDLKSSNILLDQYMNPKISDFGLAKLFDADKTPGTVSQIAGTNGYIAPEYAMHGRFSTKSDVFSFGVLVLEIVTGRRIRDFQGSGNAANLLSYAWKYWNKAKALHLMDQSLGEEYQREEALRSIHVGLLCVQEDPTKRPSMALVVQMLSGHSVTTLSTPSMPAFLNQGSTATDLCVASSIRDSDPPKKDDSYRNKGTSSYSSENDVNISEILLQ</sequence>
<keyword evidence="2" id="KW-0723">Serine/threonine-protein kinase</keyword>
<dbReference type="Pfam" id="PF07714">
    <property type="entry name" value="PK_Tyr_Ser-Thr"/>
    <property type="match status" value="1"/>
</dbReference>
<keyword evidence="4" id="KW-0808">Transferase</keyword>
<dbReference type="CDD" id="cd14066">
    <property type="entry name" value="STKc_IRAK"/>
    <property type="match status" value="1"/>
</dbReference>
<dbReference type="CDD" id="cd23509">
    <property type="entry name" value="Gnk2-like"/>
    <property type="match status" value="2"/>
</dbReference>
<evidence type="ECO:0000256" key="3">
    <source>
        <dbReference type="ARBA" id="ARBA00022553"/>
    </source>
</evidence>
<dbReference type="SUPFAM" id="SSF56112">
    <property type="entry name" value="Protein kinase-like (PK-like)"/>
    <property type="match status" value="1"/>
</dbReference>
<evidence type="ECO:0000313" key="20">
    <source>
        <dbReference type="Proteomes" id="UP000504607"/>
    </source>
</evidence>
<dbReference type="GO" id="GO:0009737">
    <property type="term" value="P:response to abscisic acid"/>
    <property type="evidence" value="ECO:0007669"/>
    <property type="project" value="UniProtKB-ARBA"/>
</dbReference>
<dbReference type="FunFam" id="3.30.200.20:FF:000142">
    <property type="entry name" value="Cysteine-rich receptor-like protein kinase 10"/>
    <property type="match status" value="1"/>
</dbReference>
<keyword evidence="7" id="KW-0677">Repeat</keyword>
<dbReference type="SMART" id="SM00220">
    <property type="entry name" value="S_TKc"/>
    <property type="match status" value="1"/>
</dbReference>
<evidence type="ECO:0000256" key="9">
    <source>
        <dbReference type="ARBA" id="ARBA00022777"/>
    </source>
</evidence>
<dbReference type="AlphaFoldDB" id="A0A8N4F7Z5"/>
<evidence type="ECO:0000256" key="7">
    <source>
        <dbReference type="ARBA" id="ARBA00022737"/>
    </source>
</evidence>
<dbReference type="PROSITE" id="PS00108">
    <property type="entry name" value="PROTEIN_KINASE_ST"/>
    <property type="match status" value="1"/>
</dbReference>
<keyword evidence="14" id="KW-0325">Glycoprotein</keyword>
<dbReference type="OrthoDB" id="760453at2759"/>
<evidence type="ECO:0000313" key="21">
    <source>
        <dbReference type="RefSeq" id="XP_029122943.1"/>
    </source>
</evidence>
<dbReference type="GO" id="GO:0004674">
    <property type="term" value="F:protein serine/threonine kinase activity"/>
    <property type="evidence" value="ECO:0007669"/>
    <property type="project" value="UniProtKB-KW"/>
</dbReference>
<keyword evidence="12 16" id="KW-0472">Membrane</keyword>
<dbReference type="PROSITE" id="PS51473">
    <property type="entry name" value="GNK2"/>
    <property type="match status" value="2"/>
</dbReference>
<dbReference type="Gene3D" id="3.30.430.20">
    <property type="entry name" value="Gnk2 domain, C-X8-C-X2-C motif"/>
    <property type="match status" value="2"/>
</dbReference>
<feature type="transmembrane region" description="Helical" evidence="16">
    <location>
        <begin position="294"/>
        <end position="318"/>
    </location>
</feature>
<keyword evidence="10" id="KW-0067">ATP-binding</keyword>
<keyword evidence="9" id="KW-0418">Kinase</keyword>
<evidence type="ECO:0000256" key="6">
    <source>
        <dbReference type="ARBA" id="ARBA00022729"/>
    </source>
</evidence>
<keyword evidence="3" id="KW-0597">Phosphoprotein</keyword>
<feature type="chain" id="PRO_5035465391" evidence="17">
    <location>
        <begin position="21"/>
        <end position="690"/>
    </location>
</feature>
<dbReference type="InterPro" id="IPR011009">
    <property type="entry name" value="Kinase-like_dom_sf"/>
</dbReference>
<evidence type="ECO:0000256" key="1">
    <source>
        <dbReference type="ARBA" id="ARBA00004167"/>
    </source>
</evidence>
<dbReference type="Pfam" id="PF01657">
    <property type="entry name" value="Stress-antifung"/>
    <property type="match status" value="2"/>
</dbReference>
<evidence type="ECO:0000256" key="10">
    <source>
        <dbReference type="ARBA" id="ARBA00022840"/>
    </source>
</evidence>
<dbReference type="InterPro" id="IPR038408">
    <property type="entry name" value="GNK2_sf"/>
</dbReference>
<keyword evidence="6 17" id="KW-0732">Signal</keyword>
<evidence type="ECO:0000256" key="12">
    <source>
        <dbReference type="ARBA" id="ARBA00023136"/>
    </source>
</evidence>